<name>A0A2P2CDU0_9ZZZZ</name>
<gene>
    <name evidence="1" type="ORF">NOCA120097</name>
</gene>
<dbReference type="EMBL" id="CZKB01000012">
    <property type="protein sequence ID" value="CUR60139.1"/>
    <property type="molecule type" value="Genomic_DNA"/>
</dbReference>
<accession>A0A2P2CDU0</accession>
<proteinExistence type="predicted"/>
<protein>
    <submittedName>
        <fullName evidence="1">Uncharacterized protein</fullName>
    </submittedName>
</protein>
<reference evidence="1" key="1">
    <citation type="submission" date="2015-08" db="EMBL/GenBank/DDBJ databases">
        <authorList>
            <person name="Babu N.S."/>
            <person name="Beckwith C.J."/>
            <person name="Beseler K.G."/>
            <person name="Brison A."/>
            <person name="Carone J.V."/>
            <person name="Caskin T.P."/>
            <person name="Diamond M."/>
            <person name="Durham M.E."/>
            <person name="Foxe J.M."/>
            <person name="Go M."/>
            <person name="Henderson B.A."/>
            <person name="Jones I.B."/>
            <person name="McGettigan J.A."/>
            <person name="Micheletti S.J."/>
            <person name="Nasrallah M.E."/>
            <person name="Ortiz D."/>
            <person name="Piller C.R."/>
            <person name="Privatt S.R."/>
            <person name="Schneider S.L."/>
            <person name="Sharp S."/>
            <person name="Smith T.C."/>
            <person name="Stanton J.D."/>
            <person name="Ullery H.E."/>
            <person name="Wilson R.J."/>
            <person name="Serrano M.G."/>
            <person name="Buck G."/>
            <person name="Lee V."/>
            <person name="Wang Y."/>
            <person name="Carvalho R."/>
            <person name="Voegtly L."/>
            <person name="Shi R."/>
            <person name="Duckworth R."/>
            <person name="Johnson A."/>
            <person name="Loviza R."/>
            <person name="Walstead R."/>
            <person name="Shah Z."/>
            <person name="Kiflezghi M."/>
            <person name="Wade K."/>
            <person name="Ball S.L."/>
            <person name="Bradley K.W."/>
            <person name="Asai D.J."/>
            <person name="Bowman C.A."/>
            <person name="Russell D.A."/>
            <person name="Pope W.H."/>
            <person name="Jacobs-Sera D."/>
            <person name="Hendrix R.W."/>
            <person name="Hatfull G.F."/>
        </authorList>
    </citation>
    <scope>NUCLEOTIDE SEQUENCE</scope>
</reference>
<evidence type="ECO:0000313" key="1">
    <source>
        <dbReference type="EMBL" id="CUR60139.1"/>
    </source>
</evidence>
<organism evidence="1">
    <name type="scientific">metagenome</name>
    <dbReference type="NCBI Taxonomy" id="256318"/>
    <lineage>
        <taxon>unclassified sequences</taxon>
        <taxon>metagenomes</taxon>
    </lineage>
</organism>
<sequence length="91" mass="10115">MTDQNAGRRLPAEGERWRCAGCGNLTRFDVTRTRRTTEYWHFDLAGEHQVEEETVRSEAVEAVSCRWCGRSDGIEVVDRAAADTSADPAAG</sequence>
<dbReference type="AlphaFoldDB" id="A0A2P2CDU0"/>